<accession>A0AAY4EI93</accession>
<keyword evidence="13" id="KW-1185">Reference proteome</keyword>
<dbReference type="Gene3D" id="1.20.120.830">
    <property type="entry name" value="Serine-rich domain"/>
    <property type="match status" value="1"/>
</dbReference>
<name>A0AAY4EI93_9TELE</name>
<keyword evidence="6" id="KW-0597">Phosphoprotein</keyword>
<sequence length="662" mass="73661">FKFKTSIKIPDELAFRKGDIITVLHQNVAGSIGWWKCSLHGREGVAPANRLCVLSPSKAVCSKEADRSTDQQNVYQVPNVSRPPSDQLYEHMARIYKVPTNPLPVSQSPASEWIYDVPVAPPNERASFHTSLDKHIYETLPPRTKSSESPDSSSPVYDCPRRLLQTPAIDVRDQEIIASRSCIYATPLGHKAPEAADPHRLSHNNSLRDHMLLDCRGDRAPTYDHPRRNLPWANMGDFSQICPRQVSTEENQEDTDNITGRTSRSPTVDSQRSSTSSTISSSSNSSCDSLAQSSDSAEPHREVVLSQEEASQQLMELQEEVCRAVSQLMVFVSSQWRYMDHLRQHLPAIRVATEGIAGSLARFLDFALDVRGNACRLTDTNLQSRLQKQLSNVENSGLVLKQAVAALGESGWSLSALTQDPGHPQTPDQLERFVMVARTVPEDIRRLVSILIANGKLLFRSAQRETAVQDSSHLDLKKDPASPEQAAEVGGEDNDYVQLQTKKEFEEQQKNVQGNVKSRKKGDTDKQQVKKNATICQQFDSVKSPLTEHCRLYFGALQKAISVFVNSLLDGQPPERFIAHSKLVIMVGQRLVNSLYSEAQGSGENSDLLQKSNLLCALLKHLAVATKKAALHFPDKLALEEAQTFAKDLAQHAQHFRISLDR</sequence>
<evidence type="ECO:0000256" key="6">
    <source>
        <dbReference type="ARBA" id="ARBA00022553"/>
    </source>
</evidence>
<dbReference type="PROSITE" id="PS50002">
    <property type="entry name" value="SH3"/>
    <property type="match status" value="1"/>
</dbReference>
<evidence type="ECO:0000313" key="13">
    <source>
        <dbReference type="Proteomes" id="UP000694580"/>
    </source>
</evidence>
<dbReference type="Pfam" id="PF08824">
    <property type="entry name" value="Serine_rich"/>
    <property type="match status" value="1"/>
</dbReference>
<comment type="similarity">
    <text evidence="3">Belongs to the CAS family.</text>
</comment>
<evidence type="ECO:0000259" key="11">
    <source>
        <dbReference type="PROSITE" id="PS50002"/>
    </source>
</evidence>
<feature type="region of interest" description="Disordered" evidence="10">
    <location>
        <begin position="507"/>
        <end position="526"/>
    </location>
</feature>
<evidence type="ECO:0000256" key="3">
    <source>
        <dbReference type="ARBA" id="ARBA00007848"/>
    </source>
</evidence>
<reference evidence="12 13" key="1">
    <citation type="submission" date="2020-06" db="EMBL/GenBank/DDBJ databases">
        <authorList>
            <consortium name="Wellcome Sanger Institute Data Sharing"/>
        </authorList>
    </citation>
    <scope>NUCLEOTIDE SEQUENCE [LARGE SCALE GENOMIC DNA]</scope>
</reference>
<reference evidence="12" key="3">
    <citation type="submission" date="2025-09" db="UniProtKB">
        <authorList>
            <consortium name="Ensembl"/>
        </authorList>
    </citation>
    <scope>IDENTIFICATION</scope>
</reference>
<dbReference type="Gene3D" id="2.30.30.40">
    <property type="entry name" value="SH3 Domains"/>
    <property type="match status" value="1"/>
</dbReference>
<proteinExistence type="inferred from homology"/>
<keyword evidence="8" id="KW-0965">Cell junction</keyword>
<keyword evidence="4 9" id="KW-0728">SH3 domain</keyword>
<dbReference type="Gene3D" id="1.20.120.230">
    <property type="entry name" value="Alpha-catenin/vinculin-like"/>
    <property type="match status" value="1"/>
</dbReference>
<feature type="compositionally biased region" description="Low complexity" evidence="10">
    <location>
        <begin position="265"/>
        <end position="296"/>
    </location>
</feature>
<dbReference type="GO" id="GO:0005925">
    <property type="term" value="C:focal adhesion"/>
    <property type="evidence" value="ECO:0007669"/>
    <property type="project" value="UniProtKB-SubCell"/>
</dbReference>
<keyword evidence="7" id="KW-0130">Cell adhesion</keyword>
<dbReference type="GO" id="GO:0007169">
    <property type="term" value="P:cell surface receptor protein tyrosine kinase signaling pathway"/>
    <property type="evidence" value="ECO:0007669"/>
    <property type="project" value="TreeGrafter"/>
</dbReference>
<evidence type="ECO:0000313" key="12">
    <source>
        <dbReference type="Ensembl" id="ENSDCDP00010057370.1"/>
    </source>
</evidence>
<dbReference type="GO" id="GO:0007155">
    <property type="term" value="P:cell adhesion"/>
    <property type="evidence" value="ECO:0007669"/>
    <property type="project" value="UniProtKB-KW"/>
</dbReference>
<dbReference type="GO" id="GO:0005737">
    <property type="term" value="C:cytoplasm"/>
    <property type="evidence" value="ECO:0007669"/>
    <property type="project" value="UniProtKB-SubCell"/>
</dbReference>
<dbReference type="AlphaFoldDB" id="A0AAY4EI93"/>
<dbReference type="InterPro" id="IPR001452">
    <property type="entry name" value="SH3_domain"/>
</dbReference>
<dbReference type="Pfam" id="PF12026">
    <property type="entry name" value="CAS_C"/>
    <property type="match status" value="1"/>
</dbReference>
<reference evidence="12" key="2">
    <citation type="submission" date="2025-08" db="UniProtKB">
        <authorList>
            <consortium name="Ensembl"/>
        </authorList>
    </citation>
    <scope>IDENTIFICATION</scope>
</reference>
<evidence type="ECO:0000256" key="5">
    <source>
        <dbReference type="ARBA" id="ARBA00022490"/>
    </source>
</evidence>
<dbReference type="SMART" id="SM00326">
    <property type="entry name" value="SH3"/>
    <property type="match status" value="1"/>
</dbReference>
<dbReference type="InterPro" id="IPR036028">
    <property type="entry name" value="SH3-like_dom_sf"/>
</dbReference>
<dbReference type="GeneTree" id="ENSGT00950000183008"/>
<dbReference type="GO" id="GO:0016477">
    <property type="term" value="P:cell migration"/>
    <property type="evidence" value="ECO:0007669"/>
    <property type="project" value="TreeGrafter"/>
</dbReference>
<dbReference type="GO" id="GO:0005886">
    <property type="term" value="C:plasma membrane"/>
    <property type="evidence" value="ECO:0007669"/>
    <property type="project" value="TreeGrafter"/>
</dbReference>
<feature type="region of interest" description="Disordered" evidence="10">
    <location>
        <begin position="469"/>
        <end position="492"/>
    </location>
</feature>
<dbReference type="InterPro" id="IPR038319">
    <property type="entry name" value="Serine_rich_sf"/>
</dbReference>
<dbReference type="SUPFAM" id="SSF50044">
    <property type="entry name" value="SH3-domain"/>
    <property type="match status" value="1"/>
</dbReference>
<dbReference type="Ensembl" id="ENSDCDT00010068050.1">
    <property type="protein sequence ID" value="ENSDCDP00010057370.1"/>
    <property type="gene ID" value="ENSDCDG00010032504.1"/>
</dbReference>
<evidence type="ECO:0000256" key="10">
    <source>
        <dbReference type="SAM" id="MobiDB-lite"/>
    </source>
</evidence>
<gene>
    <name evidence="12" type="primary">CASS4</name>
</gene>
<dbReference type="PANTHER" id="PTHR10654">
    <property type="entry name" value="CAS SCAFFOLDING PROTEIN"/>
    <property type="match status" value="1"/>
</dbReference>
<evidence type="ECO:0000256" key="9">
    <source>
        <dbReference type="PROSITE-ProRule" id="PRU00192"/>
    </source>
</evidence>
<keyword evidence="5" id="KW-0963">Cytoplasm</keyword>
<evidence type="ECO:0000256" key="8">
    <source>
        <dbReference type="ARBA" id="ARBA00022949"/>
    </source>
</evidence>
<feature type="compositionally biased region" description="Basic and acidic residues" evidence="10">
    <location>
        <begin position="472"/>
        <end position="481"/>
    </location>
</feature>
<feature type="region of interest" description="Disordered" evidence="10">
    <location>
        <begin position="246"/>
        <end position="306"/>
    </location>
</feature>
<evidence type="ECO:0000256" key="7">
    <source>
        <dbReference type="ARBA" id="ARBA00022889"/>
    </source>
</evidence>
<evidence type="ECO:0000256" key="1">
    <source>
        <dbReference type="ARBA" id="ARBA00004246"/>
    </source>
</evidence>
<comment type="subcellular location">
    <subcellularLocation>
        <location evidence="1">Cell junction</location>
        <location evidence="1">Focal adhesion</location>
    </subcellularLocation>
    <subcellularLocation>
        <location evidence="2">Cytoplasm</location>
    </subcellularLocation>
</comment>
<protein>
    <recommendedName>
        <fullName evidence="11">SH3 domain-containing protein</fullName>
    </recommendedName>
</protein>
<dbReference type="Pfam" id="PF00018">
    <property type="entry name" value="SH3_1"/>
    <property type="match status" value="1"/>
</dbReference>
<dbReference type="Proteomes" id="UP000694580">
    <property type="component" value="Chromosome 12"/>
</dbReference>
<feature type="domain" description="SH3" evidence="11">
    <location>
        <begin position="1"/>
        <end position="56"/>
    </location>
</feature>
<dbReference type="InterPro" id="IPR021901">
    <property type="entry name" value="CAS_C"/>
</dbReference>
<organism evidence="12 13">
    <name type="scientific">Denticeps clupeoides</name>
    <name type="common">denticle herring</name>
    <dbReference type="NCBI Taxonomy" id="299321"/>
    <lineage>
        <taxon>Eukaryota</taxon>
        <taxon>Metazoa</taxon>
        <taxon>Chordata</taxon>
        <taxon>Craniata</taxon>
        <taxon>Vertebrata</taxon>
        <taxon>Euteleostomi</taxon>
        <taxon>Actinopterygii</taxon>
        <taxon>Neopterygii</taxon>
        <taxon>Teleostei</taxon>
        <taxon>Clupei</taxon>
        <taxon>Clupeiformes</taxon>
        <taxon>Denticipitoidei</taxon>
        <taxon>Denticipitidae</taxon>
        <taxon>Denticeps</taxon>
    </lineage>
</organism>
<dbReference type="InterPro" id="IPR014928">
    <property type="entry name" value="Serine_rich_dom"/>
</dbReference>
<evidence type="ECO:0000256" key="4">
    <source>
        <dbReference type="ARBA" id="ARBA00022443"/>
    </source>
</evidence>
<dbReference type="PANTHER" id="PTHR10654:SF19">
    <property type="entry name" value="CAS SCAFFOLDING PROTEIN FAMILY MEMBER 4"/>
    <property type="match status" value="1"/>
</dbReference>
<evidence type="ECO:0000256" key="2">
    <source>
        <dbReference type="ARBA" id="ARBA00004496"/>
    </source>
</evidence>
<dbReference type="FunFam" id="1.20.120.830:FF:000001">
    <property type="entry name" value="BCAR1 scaffold protein, Cas family member"/>
    <property type="match status" value="1"/>
</dbReference>
<dbReference type="InterPro" id="IPR037362">
    <property type="entry name" value="CAS_fam"/>
</dbReference>